<dbReference type="PANTHER" id="PTHR46136:SF1">
    <property type="entry name" value="TRANSCRIPTION FACTOR GTE11-RELATED"/>
    <property type="match status" value="1"/>
</dbReference>
<feature type="compositionally biased region" description="Basic and acidic residues" evidence="1">
    <location>
        <begin position="181"/>
        <end position="202"/>
    </location>
</feature>
<dbReference type="AlphaFoldDB" id="A0A8J4RN34"/>
<feature type="compositionally biased region" description="Basic and acidic residues" evidence="1">
    <location>
        <begin position="209"/>
        <end position="233"/>
    </location>
</feature>
<proteinExistence type="predicted"/>
<protein>
    <submittedName>
        <fullName evidence="3">Uncharacterized protein</fullName>
    </submittedName>
</protein>
<feature type="region of interest" description="Disordered" evidence="1">
    <location>
        <begin position="25"/>
        <end position="149"/>
    </location>
</feature>
<keyword evidence="4" id="KW-1185">Reference proteome</keyword>
<dbReference type="OrthoDB" id="1702971at2759"/>
<dbReference type="EMBL" id="JRKL02000741">
    <property type="protein sequence ID" value="KAF3968674.1"/>
    <property type="molecule type" value="Genomic_DNA"/>
</dbReference>
<organism evidence="3 4">
    <name type="scientific">Castanea mollissima</name>
    <name type="common">Chinese chestnut</name>
    <dbReference type="NCBI Taxonomy" id="60419"/>
    <lineage>
        <taxon>Eukaryota</taxon>
        <taxon>Viridiplantae</taxon>
        <taxon>Streptophyta</taxon>
        <taxon>Embryophyta</taxon>
        <taxon>Tracheophyta</taxon>
        <taxon>Spermatophyta</taxon>
        <taxon>Magnoliopsida</taxon>
        <taxon>eudicotyledons</taxon>
        <taxon>Gunneridae</taxon>
        <taxon>Pentapetalae</taxon>
        <taxon>rosids</taxon>
        <taxon>fabids</taxon>
        <taxon>Fagales</taxon>
        <taxon>Fagaceae</taxon>
        <taxon>Castanea</taxon>
    </lineage>
</organism>
<evidence type="ECO:0000256" key="1">
    <source>
        <dbReference type="SAM" id="MobiDB-lite"/>
    </source>
</evidence>
<dbReference type="PANTHER" id="PTHR46136">
    <property type="entry name" value="TRANSCRIPTION FACTOR GTE8"/>
    <property type="match status" value="1"/>
</dbReference>
<feature type="compositionally biased region" description="Polar residues" evidence="1">
    <location>
        <begin position="109"/>
        <end position="131"/>
    </location>
</feature>
<accession>A0A8J4RN34</accession>
<feature type="region of interest" description="Disordered" evidence="1">
    <location>
        <begin position="170"/>
        <end position="233"/>
    </location>
</feature>
<gene>
    <name evidence="3" type="ORF">CMV_007477</name>
</gene>
<reference evidence="3" key="1">
    <citation type="submission" date="2020-03" db="EMBL/GenBank/DDBJ databases">
        <title>Castanea mollissima Vanexum genome sequencing.</title>
        <authorList>
            <person name="Staton M."/>
        </authorList>
    </citation>
    <scope>NUCLEOTIDE SEQUENCE</scope>
    <source>
        <tissue evidence="3">Leaf</tissue>
    </source>
</reference>
<feature type="compositionally biased region" description="Low complexity" evidence="1">
    <location>
        <begin position="56"/>
        <end position="70"/>
    </location>
</feature>
<dbReference type="Proteomes" id="UP000737018">
    <property type="component" value="Unassembled WGS sequence"/>
</dbReference>
<name>A0A8J4RN34_9ROSI</name>
<comment type="caution">
    <text evidence="3">The sequence shown here is derived from an EMBL/GenBank/DDBJ whole genome shotgun (WGS) entry which is preliminary data.</text>
</comment>
<feature type="signal peptide" evidence="2">
    <location>
        <begin position="1"/>
        <end position="18"/>
    </location>
</feature>
<sequence length="329" mass="36089">MLISTLYDLFLFLYCALGNDPGDEDVDIGGNEPPISSYPLVEIEKDTAHRSSKCISAGSSGDSGSGSSSESESDGDKASSQANESKVPEILGSVTQLDEKTSVGDPLEGNQSVSGLDQVEQSSQQKPSSVDSDYCQDGDSAPTKRRQVSPQKLYRAALLKNRFADTIMKAREKTLTQGGKWDPEEKLRREKEEQELERKERAQLQAEAKAAEDARRRAEAEAAAEARRKRELEREAARQALLQMERTVEINDNSRFLKDLDMLCTAPAEQLPSSADETSPDHSQDGLGSFKFGGPNALEKLGLFMIEDEEEEVDPPSNPVNEVEEGEID</sequence>
<keyword evidence="2" id="KW-0732">Signal</keyword>
<feature type="region of interest" description="Disordered" evidence="1">
    <location>
        <begin position="268"/>
        <end position="329"/>
    </location>
</feature>
<feature type="chain" id="PRO_5035243682" evidence="2">
    <location>
        <begin position="19"/>
        <end position="329"/>
    </location>
</feature>
<evidence type="ECO:0000313" key="3">
    <source>
        <dbReference type="EMBL" id="KAF3968674.1"/>
    </source>
</evidence>
<evidence type="ECO:0000313" key="4">
    <source>
        <dbReference type="Proteomes" id="UP000737018"/>
    </source>
</evidence>
<evidence type="ECO:0000256" key="2">
    <source>
        <dbReference type="SAM" id="SignalP"/>
    </source>
</evidence>
<dbReference type="InterPro" id="IPR052442">
    <property type="entry name" value="Env_Response_Regulator"/>
</dbReference>